<evidence type="ECO:0000256" key="1">
    <source>
        <dbReference type="ARBA" id="ARBA00022475"/>
    </source>
</evidence>
<evidence type="ECO:0000313" key="9">
    <source>
        <dbReference type="Proteomes" id="UP000321306"/>
    </source>
</evidence>
<evidence type="ECO:0000256" key="2">
    <source>
        <dbReference type="ARBA" id="ARBA00022692"/>
    </source>
</evidence>
<dbReference type="InterPro" id="IPR010445">
    <property type="entry name" value="LapA_dom"/>
</dbReference>
<proteinExistence type="predicted"/>
<keyword evidence="1" id="KW-1003">Cell membrane</keyword>
<dbReference type="RefSeq" id="WP_146886683.1">
    <property type="nucleotide sequence ID" value="NZ_BJXB01000017.1"/>
</dbReference>
<reference evidence="8 9" key="1">
    <citation type="submission" date="2019-07" db="EMBL/GenBank/DDBJ databases">
        <title>Whole genome shotgun sequence of Deinococcus cellulosilyticus NBRC 106333.</title>
        <authorList>
            <person name="Hosoyama A."/>
            <person name="Uohara A."/>
            <person name="Ohji S."/>
            <person name="Ichikawa N."/>
        </authorList>
    </citation>
    <scope>NUCLEOTIDE SEQUENCE [LARGE SCALE GENOMIC DNA]</scope>
    <source>
        <strain evidence="8 9">NBRC 106333</strain>
    </source>
</reference>
<evidence type="ECO:0000313" key="8">
    <source>
        <dbReference type="EMBL" id="GEM47981.1"/>
    </source>
</evidence>
<dbReference type="Pfam" id="PF06305">
    <property type="entry name" value="LapA_dom"/>
    <property type="match status" value="1"/>
</dbReference>
<organism evidence="8 9">
    <name type="scientific">Deinococcus cellulosilyticus (strain DSM 18568 / NBRC 106333 / KACC 11606 / 5516J-15)</name>
    <dbReference type="NCBI Taxonomy" id="1223518"/>
    <lineage>
        <taxon>Bacteria</taxon>
        <taxon>Thermotogati</taxon>
        <taxon>Deinococcota</taxon>
        <taxon>Deinococci</taxon>
        <taxon>Deinococcales</taxon>
        <taxon>Deinococcaceae</taxon>
        <taxon>Deinococcus</taxon>
    </lineage>
</organism>
<dbReference type="AlphaFoldDB" id="A0A511N6E8"/>
<sequence>MKVLQYIQVLLLLTILGMILLVQLENPLEVRLPFLFGGRTTISLGWFLLMTLGVGALYTFFLMLPPYLRSLWAARTERLRSVELQKQPMMPVPTPPDLAPVEGTKEA</sequence>
<evidence type="ECO:0000256" key="3">
    <source>
        <dbReference type="ARBA" id="ARBA00022989"/>
    </source>
</evidence>
<evidence type="ECO:0000256" key="5">
    <source>
        <dbReference type="SAM" id="MobiDB-lite"/>
    </source>
</evidence>
<keyword evidence="4 6" id="KW-0472">Membrane</keyword>
<dbReference type="Proteomes" id="UP000321306">
    <property type="component" value="Unassembled WGS sequence"/>
</dbReference>
<comment type="caution">
    <text evidence="8">The sequence shown here is derived from an EMBL/GenBank/DDBJ whole genome shotgun (WGS) entry which is preliminary data.</text>
</comment>
<evidence type="ECO:0000256" key="6">
    <source>
        <dbReference type="SAM" id="Phobius"/>
    </source>
</evidence>
<name>A0A511N6E8_DEIC1</name>
<keyword evidence="3 6" id="KW-1133">Transmembrane helix</keyword>
<evidence type="ECO:0000259" key="7">
    <source>
        <dbReference type="Pfam" id="PF06305"/>
    </source>
</evidence>
<dbReference type="GO" id="GO:0005886">
    <property type="term" value="C:plasma membrane"/>
    <property type="evidence" value="ECO:0007669"/>
    <property type="project" value="InterPro"/>
</dbReference>
<feature type="transmembrane region" description="Helical" evidence="6">
    <location>
        <begin position="44"/>
        <end position="68"/>
    </location>
</feature>
<accession>A0A511N6E8</accession>
<gene>
    <name evidence="8" type="ORF">DC3_36160</name>
</gene>
<feature type="domain" description="Lipopolysaccharide assembly protein A" evidence="7">
    <location>
        <begin position="26"/>
        <end position="87"/>
    </location>
</feature>
<evidence type="ECO:0000256" key="4">
    <source>
        <dbReference type="ARBA" id="ARBA00023136"/>
    </source>
</evidence>
<protein>
    <recommendedName>
        <fullName evidence="7">Lipopolysaccharide assembly protein A domain-containing protein</fullName>
    </recommendedName>
</protein>
<keyword evidence="2 6" id="KW-0812">Transmembrane</keyword>
<keyword evidence="9" id="KW-1185">Reference proteome</keyword>
<dbReference type="OrthoDB" id="9919753at2"/>
<feature type="transmembrane region" description="Helical" evidence="6">
    <location>
        <begin position="7"/>
        <end position="24"/>
    </location>
</feature>
<feature type="region of interest" description="Disordered" evidence="5">
    <location>
        <begin position="86"/>
        <end position="107"/>
    </location>
</feature>
<dbReference type="EMBL" id="BJXB01000017">
    <property type="protein sequence ID" value="GEM47981.1"/>
    <property type="molecule type" value="Genomic_DNA"/>
</dbReference>